<keyword evidence="1" id="KW-0812">Transmembrane</keyword>
<protein>
    <recommendedName>
        <fullName evidence="4">Transmembrane protein</fullName>
    </recommendedName>
</protein>
<feature type="transmembrane region" description="Helical" evidence="1">
    <location>
        <begin position="43"/>
        <end position="61"/>
    </location>
</feature>
<dbReference type="Proteomes" id="UP000017842">
    <property type="component" value="Unassembled WGS sequence"/>
</dbReference>
<organism evidence="2 3">
    <name type="scientific">Methyloglobulus morosus KoM1</name>
    <dbReference type="NCBI Taxonomy" id="1116472"/>
    <lineage>
        <taxon>Bacteria</taxon>
        <taxon>Pseudomonadati</taxon>
        <taxon>Pseudomonadota</taxon>
        <taxon>Gammaproteobacteria</taxon>
        <taxon>Methylococcales</taxon>
        <taxon>Methylococcaceae</taxon>
        <taxon>Methyloglobulus</taxon>
    </lineage>
</organism>
<keyword evidence="1" id="KW-0472">Membrane</keyword>
<name>V5CAZ4_9GAMM</name>
<feature type="transmembrane region" description="Helical" evidence="1">
    <location>
        <begin position="68"/>
        <end position="93"/>
    </location>
</feature>
<gene>
    <name evidence="2" type="ORF">MGMO_7c00020</name>
</gene>
<keyword evidence="1" id="KW-1133">Transmembrane helix</keyword>
<dbReference type="EMBL" id="AYLO01000007">
    <property type="protein sequence ID" value="ESS73983.1"/>
    <property type="molecule type" value="Genomic_DNA"/>
</dbReference>
<evidence type="ECO:0000313" key="2">
    <source>
        <dbReference type="EMBL" id="ESS73983.1"/>
    </source>
</evidence>
<evidence type="ECO:0008006" key="4">
    <source>
        <dbReference type="Google" id="ProtNLM"/>
    </source>
</evidence>
<reference evidence="2 3" key="1">
    <citation type="journal article" date="2013" name="Genome Announc.">
        <title>Draft Genome Sequence of the Methanotrophic Gammaproteobacterium Methyloglobulus morosus DSM 22980 Strain KoM1.</title>
        <authorList>
            <person name="Poehlein A."/>
            <person name="Deutzmann J.S."/>
            <person name="Daniel R."/>
            <person name="Simeonova D.D."/>
        </authorList>
    </citation>
    <scope>NUCLEOTIDE SEQUENCE [LARGE SCALE GENOMIC DNA]</scope>
    <source>
        <strain evidence="2 3">KoM1</strain>
    </source>
</reference>
<sequence>MPHQEDQSSNQANEIDTNNEVLSKENTSTRWWNHEDFPYSAPWWFRYPASIVVFGASYFTAFEWDKKVGWIVGALLLIIGLGLIRELFIGILLATVAGLALWAMGAAVSALLVSAAIIIGAMIIATSMRR</sequence>
<evidence type="ECO:0000313" key="3">
    <source>
        <dbReference type="Proteomes" id="UP000017842"/>
    </source>
</evidence>
<keyword evidence="3" id="KW-1185">Reference proteome</keyword>
<feature type="transmembrane region" description="Helical" evidence="1">
    <location>
        <begin position="99"/>
        <end position="125"/>
    </location>
</feature>
<proteinExistence type="predicted"/>
<dbReference type="RefSeq" id="WP_023493055.1">
    <property type="nucleotide sequence ID" value="NZ_AYLO01000007.1"/>
</dbReference>
<dbReference type="AlphaFoldDB" id="V5CAZ4"/>
<evidence type="ECO:0000256" key="1">
    <source>
        <dbReference type="SAM" id="Phobius"/>
    </source>
</evidence>
<comment type="caution">
    <text evidence="2">The sequence shown here is derived from an EMBL/GenBank/DDBJ whole genome shotgun (WGS) entry which is preliminary data.</text>
</comment>
<accession>V5CAZ4</accession>